<dbReference type="PANTHER" id="PTHR30329:SF21">
    <property type="entry name" value="LIPOPROTEIN YIAD-RELATED"/>
    <property type="match status" value="1"/>
</dbReference>
<dbReference type="InterPro" id="IPR036737">
    <property type="entry name" value="OmpA-like_sf"/>
</dbReference>
<keyword evidence="7" id="KW-1185">Reference proteome</keyword>
<reference evidence="6 7" key="1">
    <citation type="submission" date="2016-11" db="EMBL/GenBank/DDBJ databases">
        <authorList>
            <person name="Jaros S."/>
            <person name="Januszkiewicz K."/>
            <person name="Wedrychowicz H."/>
        </authorList>
    </citation>
    <scope>NUCLEOTIDE SEQUENCE [LARGE SCALE GENOMIC DNA]</scope>
    <source>
        <strain evidence="6 7">DSM 24787</strain>
    </source>
</reference>
<organism evidence="6 7">
    <name type="scientific">Chitinophaga niabensis</name>
    <dbReference type="NCBI Taxonomy" id="536979"/>
    <lineage>
        <taxon>Bacteria</taxon>
        <taxon>Pseudomonadati</taxon>
        <taxon>Bacteroidota</taxon>
        <taxon>Chitinophagia</taxon>
        <taxon>Chitinophagales</taxon>
        <taxon>Chitinophagaceae</taxon>
        <taxon>Chitinophaga</taxon>
    </lineage>
</organism>
<evidence type="ECO:0000256" key="2">
    <source>
        <dbReference type="ARBA" id="ARBA00023136"/>
    </source>
</evidence>
<dbReference type="SUPFAM" id="SSF82171">
    <property type="entry name" value="DPP6 N-terminal domain-like"/>
    <property type="match status" value="1"/>
</dbReference>
<dbReference type="OrthoDB" id="9809364at2"/>
<dbReference type="Gene3D" id="3.30.1330.60">
    <property type="entry name" value="OmpA-like domain"/>
    <property type="match status" value="1"/>
</dbReference>
<dbReference type="Pfam" id="PF07676">
    <property type="entry name" value="PD40"/>
    <property type="match status" value="2"/>
</dbReference>
<dbReference type="SUPFAM" id="SSF103088">
    <property type="entry name" value="OmpA-like"/>
    <property type="match status" value="1"/>
</dbReference>
<proteinExistence type="predicted"/>
<dbReference type="Pfam" id="PF00691">
    <property type="entry name" value="OmpA"/>
    <property type="match status" value="1"/>
</dbReference>
<gene>
    <name evidence="6" type="ORF">SAMN04488055_4820</name>
</gene>
<dbReference type="CDD" id="cd07185">
    <property type="entry name" value="OmpA_C-like"/>
    <property type="match status" value="1"/>
</dbReference>
<dbReference type="Proteomes" id="UP000185003">
    <property type="component" value="Unassembled WGS sequence"/>
</dbReference>
<sequence>MKLFIIISGFLLVYTASAGQYITRRAASQQEVYHYAAAASLYEKAYNKRATAANARAAANAYRQLRDYPAAEKWYGRLAILPEATAPDIYYYGLALQQNGKYATAKEQFSRCLTMNGNPVPAAELNRLLVSCDSAAWWMQSPQPIVIINTAQLNSAYTDMGALKEGDQLYWVSDKPAAFRKKHFLKFSNGNPVRTDQYGWTANNYLQLYTGNNATPVNLGKAYHSGMPSIRKDGLEMFFTQTHFAKKPRKFLAKDSAYGIYIETFSVSRATDTSAWSTPVPFRYNNALAYSVGDPFITPDGKRLYFVSDMPGTTGGTDIYYCERTGDNNWGEAVKMGDGVNTTGQERSPYIDENGIFYFSSDGHIGMGGLDIYRIENGQPVNLGTPMNSPADDLYFSGGYFTSNRPGGKGSDDIYSYEQKVKAPVAVVPEKEKEKEKPVTTLPNPLPVEEPIRLIIYYDFDKASIKKDAARDLDELALRLKERPEIRIQLNAHTDARGKKAYNLALSQRRAQAAVNYLVAKGIARNRMTARGYGEEKPVNDCTDGVSCTEIQHRENRRTEFEVEK</sequence>
<keyword evidence="3" id="KW-0998">Cell outer membrane</keyword>
<dbReference type="InterPro" id="IPR006664">
    <property type="entry name" value="OMP_bac"/>
</dbReference>
<dbReference type="PRINTS" id="PR01021">
    <property type="entry name" value="OMPADOMAIN"/>
</dbReference>
<dbReference type="GO" id="GO:0009279">
    <property type="term" value="C:cell outer membrane"/>
    <property type="evidence" value="ECO:0007669"/>
    <property type="project" value="UniProtKB-SubCell"/>
</dbReference>
<evidence type="ECO:0000313" key="7">
    <source>
        <dbReference type="Proteomes" id="UP000185003"/>
    </source>
</evidence>
<dbReference type="SUPFAM" id="SSF48452">
    <property type="entry name" value="TPR-like"/>
    <property type="match status" value="1"/>
</dbReference>
<dbReference type="STRING" id="536979.SAMN04488055_4820"/>
<dbReference type="RefSeq" id="WP_084185788.1">
    <property type="nucleotide sequence ID" value="NZ_FSRA01000002.1"/>
</dbReference>
<dbReference type="PROSITE" id="PS51123">
    <property type="entry name" value="OMPA_2"/>
    <property type="match status" value="1"/>
</dbReference>
<dbReference type="AlphaFoldDB" id="A0A1N6K0K4"/>
<dbReference type="InterPro" id="IPR050330">
    <property type="entry name" value="Bact_OuterMem_StrucFunc"/>
</dbReference>
<dbReference type="Gene3D" id="1.25.40.10">
    <property type="entry name" value="Tetratricopeptide repeat domain"/>
    <property type="match status" value="1"/>
</dbReference>
<evidence type="ECO:0000259" key="5">
    <source>
        <dbReference type="PROSITE" id="PS51123"/>
    </source>
</evidence>
<dbReference type="InterPro" id="IPR006665">
    <property type="entry name" value="OmpA-like"/>
</dbReference>
<evidence type="ECO:0000256" key="3">
    <source>
        <dbReference type="ARBA" id="ARBA00023237"/>
    </source>
</evidence>
<accession>A0A1N6K0K4</accession>
<evidence type="ECO:0000256" key="4">
    <source>
        <dbReference type="PROSITE-ProRule" id="PRU00473"/>
    </source>
</evidence>
<dbReference type="PANTHER" id="PTHR30329">
    <property type="entry name" value="STATOR ELEMENT OF FLAGELLAR MOTOR COMPLEX"/>
    <property type="match status" value="1"/>
</dbReference>
<feature type="domain" description="OmpA-like" evidence="5">
    <location>
        <begin position="445"/>
        <end position="565"/>
    </location>
</feature>
<keyword evidence="2 4" id="KW-0472">Membrane</keyword>
<dbReference type="EMBL" id="FSRA01000002">
    <property type="protein sequence ID" value="SIO50003.1"/>
    <property type="molecule type" value="Genomic_DNA"/>
</dbReference>
<protein>
    <submittedName>
        <fullName evidence="6">Outer membrane protein OmpA</fullName>
    </submittedName>
</protein>
<evidence type="ECO:0000256" key="1">
    <source>
        <dbReference type="ARBA" id="ARBA00004442"/>
    </source>
</evidence>
<comment type="subcellular location">
    <subcellularLocation>
        <location evidence="1">Cell outer membrane</location>
    </subcellularLocation>
</comment>
<dbReference type="InterPro" id="IPR011659">
    <property type="entry name" value="WD40"/>
</dbReference>
<evidence type="ECO:0000313" key="6">
    <source>
        <dbReference type="EMBL" id="SIO50003.1"/>
    </source>
</evidence>
<name>A0A1N6K0K4_9BACT</name>
<dbReference type="InterPro" id="IPR011990">
    <property type="entry name" value="TPR-like_helical_dom_sf"/>
</dbReference>